<organism evidence="2 3">
    <name type="scientific">Streptosporangium nondiastaticum</name>
    <dbReference type="NCBI Taxonomy" id="35764"/>
    <lineage>
        <taxon>Bacteria</taxon>
        <taxon>Bacillati</taxon>
        <taxon>Actinomycetota</taxon>
        <taxon>Actinomycetes</taxon>
        <taxon>Streptosporangiales</taxon>
        <taxon>Streptosporangiaceae</taxon>
        <taxon>Streptosporangium</taxon>
    </lineage>
</organism>
<accession>A0A9X7JKZ8</accession>
<dbReference type="AlphaFoldDB" id="A0A9X7JKZ8"/>
<feature type="region of interest" description="Disordered" evidence="1">
    <location>
        <begin position="58"/>
        <end position="77"/>
    </location>
</feature>
<sequence>MCGAGIISLLADQGVSRWLDGAEWQEPNPRRLARLVDDGLITGLALGPEPLTRSLARRARGAWPPRPGPPLSEAGPA</sequence>
<keyword evidence="3" id="KW-1185">Reference proteome</keyword>
<name>A0A9X7JKZ8_9ACTN</name>
<reference evidence="2 3" key="1">
    <citation type="submission" date="2018-03" db="EMBL/GenBank/DDBJ databases">
        <title>Chitinolytic properties of Streptosporangium nondiastaticum TBG75A20.</title>
        <authorList>
            <person name="Gayathri V."/>
            <person name="Shiburaj S."/>
        </authorList>
    </citation>
    <scope>NUCLEOTIDE SEQUENCE [LARGE SCALE GENOMIC DNA]</scope>
    <source>
        <strain evidence="2 3">TBG75A20</strain>
    </source>
</reference>
<proteinExistence type="predicted"/>
<evidence type="ECO:0000313" key="3">
    <source>
        <dbReference type="Proteomes" id="UP000242427"/>
    </source>
</evidence>
<protein>
    <submittedName>
        <fullName evidence="2">Uncharacterized protein</fullName>
    </submittedName>
</protein>
<dbReference type="EMBL" id="PXWG01000114">
    <property type="protein sequence ID" value="PSJ25543.1"/>
    <property type="molecule type" value="Genomic_DNA"/>
</dbReference>
<dbReference type="Proteomes" id="UP000242427">
    <property type="component" value="Unassembled WGS sequence"/>
</dbReference>
<evidence type="ECO:0000256" key="1">
    <source>
        <dbReference type="SAM" id="MobiDB-lite"/>
    </source>
</evidence>
<comment type="caution">
    <text evidence="2">The sequence shown here is derived from an EMBL/GenBank/DDBJ whole genome shotgun (WGS) entry which is preliminary data.</text>
</comment>
<gene>
    <name evidence="2" type="ORF">B7P34_27490</name>
</gene>
<feature type="non-terminal residue" evidence="2">
    <location>
        <position position="77"/>
    </location>
</feature>
<evidence type="ECO:0000313" key="2">
    <source>
        <dbReference type="EMBL" id="PSJ25543.1"/>
    </source>
</evidence>